<evidence type="ECO:0000313" key="3">
    <source>
        <dbReference type="Proteomes" id="UP000308652"/>
    </source>
</evidence>
<name>A0A5C3M5K6_9AGAR</name>
<feature type="compositionally biased region" description="Polar residues" evidence="1">
    <location>
        <begin position="194"/>
        <end position="203"/>
    </location>
</feature>
<dbReference type="Proteomes" id="UP000308652">
    <property type="component" value="Unassembled WGS sequence"/>
</dbReference>
<protein>
    <submittedName>
        <fullName evidence="2">Uncharacterized protein</fullName>
    </submittedName>
</protein>
<accession>A0A5C3M5K6</accession>
<dbReference type="OrthoDB" id="3021720at2759"/>
<feature type="region of interest" description="Disordered" evidence="1">
    <location>
        <begin position="1"/>
        <end position="64"/>
    </location>
</feature>
<feature type="compositionally biased region" description="Low complexity" evidence="1">
    <location>
        <begin position="7"/>
        <end position="28"/>
    </location>
</feature>
<feature type="compositionally biased region" description="Low complexity" evidence="1">
    <location>
        <begin position="175"/>
        <end position="193"/>
    </location>
</feature>
<feature type="region of interest" description="Disordered" evidence="1">
    <location>
        <begin position="140"/>
        <end position="354"/>
    </location>
</feature>
<gene>
    <name evidence="2" type="ORF">BDQ12DRAFT_249609</name>
</gene>
<feature type="compositionally biased region" description="Low complexity" evidence="1">
    <location>
        <begin position="55"/>
        <end position="64"/>
    </location>
</feature>
<feature type="compositionally biased region" description="Basic and acidic residues" evidence="1">
    <location>
        <begin position="208"/>
        <end position="229"/>
    </location>
</feature>
<organism evidence="2 3">
    <name type="scientific">Crucibulum laeve</name>
    <dbReference type="NCBI Taxonomy" id="68775"/>
    <lineage>
        <taxon>Eukaryota</taxon>
        <taxon>Fungi</taxon>
        <taxon>Dikarya</taxon>
        <taxon>Basidiomycota</taxon>
        <taxon>Agaricomycotina</taxon>
        <taxon>Agaricomycetes</taxon>
        <taxon>Agaricomycetidae</taxon>
        <taxon>Agaricales</taxon>
        <taxon>Agaricineae</taxon>
        <taxon>Nidulariaceae</taxon>
        <taxon>Crucibulum</taxon>
    </lineage>
</organism>
<dbReference type="EMBL" id="ML213614">
    <property type="protein sequence ID" value="TFK36401.1"/>
    <property type="molecule type" value="Genomic_DNA"/>
</dbReference>
<evidence type="ECO:0000256" key="1">
    <source>
        <dbReference type="SAM" id="MobiDB-lite"/>
    </source>
</evidence>
<sequence>MRRSFESDPSSSPSSSSLLHLPRSTSPLHFPHCHSSTSAMKHTRAQDISRLLDPTYSSQSTSASSASVYVDHHGDLHDPDYRAFPLVNTQQQKRRSGGASGYGGRPRWELYDEDALDVDEDDELDEELLDDSASFFSNTQRYSHGRSYPSSRRSSNTASSNSHTNLASSRRRYSRNYAPPSYPTPSYYSTSASRYDSSPPTSYESDETMFHSHDGSLFLEEKEGKEKKGLLGKKSKTAKRHSAEVKELNEKEDYPTSFPPTAPITLLSSRPSKGSISITHPSPARPEHHHRSSSFSLPPVPKSSSSSSPFLSDNERSSSHSSSHHSHHDEDDEEHNDDEHDAEPAAAHEWTPTCTQSLKRQWQAISLRFRFGVFRAQRRVKRRVHSLL</sequence>
<dbReference type="AlphaFoldDB" id="A0A5C3M5K6"/>
<feature type="compositionally biased region" description="Polar residues" evidence="1">
    <location>
        <begin position="266"/>
        <end position="280"/>
    </location>
</feature>
<feature type="region of interest" description="Disordered" evidence="1">
    <location>
        <begin position="87"/>
        <end position="107"/>
    </location>
</feature>
<feature type="compositionally biased region" description="Low complexity" evidence="1">
    <location>
        <begin position="141"/>
        <end position="168"/>
    </location>
</feature>
<feature type="compositionally biased region" description="Low complexity" evidence="1">
    <location>
        <begin position="293"/>
        <end position="312"/>
    </location>
</feature>
<keyword evidence="3" id="KW-1185">Reference proteome</keyword>
<feature type="compositionally biased region" description="Acidic residues" evidence="1">
    <location>
        <begin position="330"/>
        <end position="341"/>
    </location>
</feature>
<reference evidence="2 3" key="1">
    <citation type="journal article" date="2019" name="Nat. Ecol. Evol.">
        <title>Megaphylogeny resolves global patterns of mushroom evolution.</title>
        <authorList>
            <person name="Varga T."/>
            <person name="Krizsan K."/>
            <person name="Foldi C."/>
            <person name="Dima B."/>
            <person name="Sanchez-Garcia M."/>
            <person name="Sanchez-Ramirez S."/>
            <person name="Szollosi G.J."/>
            <person name="Szarkandi J.G."/>
            <person name="Papp V."/>
            <person name="Albert L."/>
            <person name="Andreopoulos W."/>
            <person name="Angelini C."/>
            <person name="Antonin V."/>
            <person name="Barry K.W."/>
            <person name="Bougher N.L."/>
            <person name="Buchanan P."/>
            <person name="Buyck B."/>
            <person name="Bense V."/>
            <person name="Catcheside P."/>
            <person name="Chovatia M."/>
            <person name="Cooper J."/>
            <person name="Damon W."/>
            <person name="Desjardin D."/>
            <person name="Finy P."/>
            <person name="Geml J."/>
            <person name="Haridas S."/>
            <person name="Hughes K."/>
            <person name="Justo A."/>
            <person name="Karasinski D."/>
            <person name="Kautmanova I."/>
            <person name="Kiss B."/>
            <person name="Kocsube S."/>
            <person name="Kotiranta H."/>
            <person name="LaButti K.M."/>
            <person name="Lechner B.E."/>
            <person name="Liimatainen K."/>
            <person name="Lipzen A."/>
            <person name="Lukacs Z."/>
            <person name="Mihaltcheva S."/>
            <person name="Morgado L.N."/>
            <person name="Niskanen T."/>
            <person name="Noordeloos M.E."/>
            <person name="Ohm R.A."/>
            <person name="Ortiz-Santana B."/>
            <person name="Ovrebo C."/>
            <person name="Racz N."/>
            <person name="Riley R."/>
            <person name="Savchenko A."/>
            <person name="Shiryaev A."/>
            <person name="Soop K."/>
            <person name="Spirin V."/>
            <person name="Szebenyi C."/>
            <person name="Tomsovsky M."/>
            <person name="Tulloss R.E."/>
            <person name="Uehling J."/>
            <person name="Grigoriev I.V."/>
            <person name="Vagvolgyi C."/>
            <person name="Papp T."/>
            <person name="Martin F.M."/>
            <person name="Miettinen O."/>
            <person name="Hibbett D.S."/>
            <person name="Nagy L.G."/>
        </authorList>
    </citation>
    <scope>NUCLEOTIDE SEQUENCE [LARGE SCALE GENOMIC DNA]</scope>
    <source>
        <strain evidence="2 3">CBS 166.37</strain>
    </source>
</reference>
<feature type="compositionally biased region" description="Basic residues" evidence="1">
    <location>
        <begin position="230"/>
        <end position="240"/>
    </location>
</feature>
<proteinExistence type="predicted"/>
<evidence type="ECO:0000313" key="2">
    <source>
        <dbReference type="EMBL" id="TFK36401.1"/>
    </source>
</evidence>
<feature type="compositionally biased region" description="Basic and acidic residues" evidence="1">
    <location>
        <begin position="241"/>
        <end position="254"/>
    </location>
</feature>